<dbReference type="HOGENOM" id="CLU_014819_3_2_1"/>
<dbReference type="Proteomes" id="UP000054342">
    <property type="component" value="Unassembled WGS sequence"/>
</dbReference>
<dbReference type="InterPro" id="IPR011118">
    <property type="entry name" value="Tannase/feruloyl_esterase"/>
</dbReference>
<evidence type="ECO:0000313" key="9">
    <source>
        <dbReference type="EMBL" id="KIW51634.1"/>
    </source>
</evidence>
<sequence>MFQTAASLCVPQTFHSPSIFGLQTVSIQASVVSSNVTVDIPPGGIVGQAATNVTNLSFCNVSVATTHPGWGDLINTEVWLPLRGWNERIQMTGGGGLATGLMAPNFAMIGAVKDDYVAVGTDGGHDSDDPGSWGLASPGNVNLYKLLDYSTPALHEAIVIGKAITNDFYGRHASFSYFVGCSTGGRQGLMYAQDFPQDFDGIIAAAPGINYNRAILQLFYPLIRLKDYGTIPAPCELTALTAAAVEECDPKDNVTDGIISAPELCTFDPFSLVGHRINCSGVESEISYAAAFAANETWSVTVENSTTLWLGLGHQADLSGLVNTTCDNSGHCVGVPFSPLTQWLTYFVEKDPAYDWNQFTVQDMSAFLNGPDNKLYDGFLATNSLNLAPFAQAGGKMITYHGLADQYIPTNVSRIYYDNLLELDPDAAHYYRYYQVPGVGHCSGGAGPVPIDTIDKLVNWVEHGVAPDVLEGQSSPNAQGLVYNRPICVYPGRAVYKGQGDVTQAGNWECK</sequence>
<dbReference type="STRING" id="348802.A0A0D2EUT8"/>
<dbReference type="SUPFAM" id="SSF53474">
    <property type="entry name" value="alpha/beta-Hydrolases"/>
    <property type="match status" value="2"/>
</dbReference>
<dbReference type="Pfam" id="PF07519">
    <property type="entry name" value="Tannase"/>
    <property type="match status" value="2"/>
</dbReference>
<evidence type="ECO:0000256" key="8">
    <source>
        <dbReference type="RuleBase" id="RU361238"/>
    </source>
</evidence>
<evidence type="ECO:0000256" key="6">
    <source>
        <dbReference type="ARBA" id="ARBA00022837"/>
    </source>
</evidence>
<evidence type="ECO:0000256" key="7">
    <source>
        <dbReference type="ARBA" id="ARBA00023157"/>
    </source>
</evidence>
<organism evidence="9 10">
    <name type="scientific">Exophiala xenobiotica</name>
    <dbReference type="NCBI Taxonomy" id="348802"/>
    <lineage>
        <taxon>Eukaryota</taxon>
        <taxon>Fungi</taxon>
        <taxon>Dikarya</taxon>
        <taxon>Ascomycota</taxon>
        <taxon>Pezizomycotina</taxon>
        <taxon>Eurotiomycetes</taxon>
        <taxon>Chaetothyriomycetidae</taxon>
        <taxon>Chaetothyriales</taxon>
        <taxon>Herpotrichiellaceae</taxon>
        <taxon>Exophiala</taxon>
    </lineage>
</organism>
<evidence type="ECO:0000313" key="10">
    <source>
        <dbReference type="Proteomes" id="UP000054342"/>
    </source>
</evidence>
<dbReference type="GeneID" id="25332246"/>
<evidence type="ECO:0000256" key="5">
    <source>
        <dbReference type="ARBA" id="ARBA00022801"/>
    </source>
</evidence>
<reference evidence="9 10" key="1">
    <citation type="submission" date="2015-01" db="EMBL/GenBank/DDBJ databases">
        <title>The Genome Sequence of Exophiala xenobiotica CBS118157.</title>
        <authorList>
            <consortium name="The Broad Institute Genomics Platform"/>
            <person name="Cuomo C."/>
            <person name="de Hoog S."/>
            <person name="Gorbushina A."/>
            <person name="Stielow B."/>
            <person name="Teixiera M."/>
            <person name="Abouelleil A."/>
            <person name="Chapman S.B."/>
            <person name="Priest M."/>
            <person name="Young S.K."/>
            <person name="Wortman J."/>
            <person name="Nusbaum C."/>
            <person name="Birren B."/>
        </authorList>
    </citation>
    <scope>NUCLEOTIDE SEQUENCE [LARGE SCALE GENOMIC DNA]</scope>
    <source>
        <strain evidence="9 10">CBS 118157</strain>
    </source>
</reference>
<keyword evidence="7" id="KW-1015">Disulfide bond</keyword>
<dbReference type="PANTHER" id="PTHR33938:SF8">
    <property type="entry name" value="CARBOXYLIC ESTER HYDROLASE"/>
    <property type="match status" value="1"/>
</dbReference>
<dbReference type="OrthoDB" id="3039123at2759"/>
<dbReference type="Gene3D" id="3.40.50.1820">
    <property type="entry name" value="alpha/beta hydrolase"/>
    <property type="match status" value="1"/>
</dbReference>
<evidence type="ECO:0000256" key="4">
    <source>
        <dbReference type="ARBA" id="ARBA00022729"/>
    </source>
</evidence>
<accession>A0A0D2EUT8</accession>
<gene>
    <name evidence="9" type="ORF">PV05_10338</name>
</gene>
<dbReference type="RefSeq" id="XP_013312218.1">
    <property type="nucleotide sequence ID" value="XM_013456764.1"/>
</dbReference>
<keyword evidence="10" id="KW-1185">Reference proteome</keyword>
<dbReference type="GO" id="GO:0046872">
    <property type="term" value="F:metal ion binding"/>
    <property type="evidence" value="ECO:0007669"/>
    <property type="project" value="UniProtKB-KW"/>
</dbReference>
<keyword evidence="4" id="KW-0732">Signal</keyword>
<comment type="similarity">
    <text evidence="1 8">Belongs to the tannase family.</text>
</comment>
<dbReference type="EMBL" id="KN847322">
    <property type="protein sequence ID" value="KIW51634.1"/>
    <property type="molecule type" value="Genomic_DNA"/>
</dbReference>
<evidence type="ECO:0000256" key="3">
    <source>
        <dbReference type="ARBA" id="ARBA00022723"/>
    </source>
</evidence>
<evidence type="ECO:0000256" key="2">
    <source>
        <dbReference type="ARBA" id="ARBA00022487"/>
    </source>
</evidence>
<dbReference type="EC" id="3.1.1.-" evidence="8"/>
<name>A0A0D2EUT8_9EURO</name>
<dbReference type="PANTHER" id="PTHR33938">
    <property type="entry name" value="FERULOYL ESTERASE B-RELATED"/>
    <property type="match status" value="1"/>
</dbReference>
<dbReference type="InterPro" id="IPR029058">
    <property type="entry name" value="AB_hydrolase_fold"/>
</dbReference>
<keyword evidence="2" id="KW-0719">Serine esterase</keyword>
<evidence type="ECO:0000256" key="1">
    <source>
        <dbReference type="ARBA" id="ARBA00006249"/>
    </source>
</evidence>
<dbReference type="AlphaFoldDB" id="A0A0D2EUT8"/>
<dbReference type="GO" id="GO:0030600">
    <property type="term" value="F:feruloyl esterase activity"/>
    <property type="evidence" value="ECO:0007669"/>
    <property type="project" value="UniProtKB-ARBA"/>
</dbReference>
<protein>
    <recommendedName>
        <fullName evidence="8">Carboxylic ester hydrolase</fullName>
        <ecNumber evidence="8">3.1.1.-</ecNumber>
    </recommendedName>
</protein>
<keyword evidence="3" id="KW-0479">Metal-binding</keyword>
<keyword evidence="6" id="KW-0106">Calcium</keyword>
<keyword evidence="5 8" id="KW-0378">Hydrolase</keyword>
<proteinExistence type="inferred from homology"/>